<dbReference type="PROSITE" id="PS50297">
    <property type="entry name" value="ANK_REP_REGION"/>
    <property type="match status" value="2"/>
</dbReference>
<dbReference type="InterPro" id="IPR002110">
    <property type="entry name" value="Ankyrin_rpt"/>
</dbReference>
<evidence type="ECO:0000313" key="4">
    <source>
        <dbReference type="Proteomes" id="UP000694523"/>
    </source>
</evidence>
<accession>A0A8C6TSN0</accession>
<dbReference type="InterPro" id="IPR050657">
    <property type="entry name" value="Ankyrin_repeat_domain"/>
</dbReference>
<proteinExistence type="predicted"/>
<reference evidence="3" key="2">
    <citation type="submission" date="2025-09" db="UniProtKB">
        <authorList>
            <consortium name="Ensembl"/>
        </authorList>
    </citation>
    <scope>IDENTIFICATION</scope>
</reference>
<dbReference type="PANTHER" id="PTHR24147">
    <property type="entry name" value="ANKYRIN REPEAT DOMAIN 36-RELATED"/>
    <property type="match status" value="1"/>
</dbReference>
<dbReference type="Proteomes" id="UP000694523">
    <property type="component" value="Unplaced"/>
</dbReference>
<evidence type="ECO:0000256" key="2">
    <source>
        <dbReference type="SAM" id="MobiDB-lite"/>
    </source>
</evidence>
<dbReference type="AlphaFoldDB" id="A0A8C6TSN0"/>
<feature type="region of interest" description="Disordered" evidence="2">
    <location>
        <begin position="230"/>
        <end position="260"/>
    </location>
</feature>
<feature type="repeat" description="ANK" evidence="1">
    <location>
        <begin position="156"/>
        <end position="188"/>
    </location>
</feature>
<keyword evidence="1" id="KW-0040">ANK repeat</keyword>
<feature type="compositionally biased region" description="Basic and acidic residues" evidence="2">
    <location>
        <begin position="246"/>
        <end position="257"/>
    </location>
</feature>
<dbReference type="SMART" id="SM00248">
    <property type="entry name" value="ANK"/>
    <property type="match status" value="5"/>
</dbReference>
<organism evidence="3 4">
    <name type="scientific">Neogobius melanostomus</name>
    <name type="common">round goby</name>
    <dbReference type="NCBI Taxonomy" id="47308"/>
    <lineage>
        <taxon>Eukaryota</taxon>
        <taxon>Metazoa</taxon>
        <taxon>Chordata</taxon>
        <taxon>Craniata</taxon>
        <taxon>Vertebrata</taxon>
        <taxon>Euteleostomi</taxon>
        <taxon>Actinopterygii</taxon>
        <taxon>Neopterygii</taxon>
        <taxon>Teleostei</taxon>
        <taxon>Neoteleostei</taxon>
        <taxon>Acanthomorphata</taxon>
        <taxon>Gobiaria</taxon>
        <taxon>Gobiiformes</taxon>
        <taxon>Gobioidei</taxon>
        <taxon>Gobiidae</taxon>
        <taxon>Benthophilinae</taxon>
        <taxon>Neogobiini</taxon>
        <taxon>Neogobius</taxon>
    </lineage>
</organism>
<dbReference type="PRINTS" id="PR01415">
    <property type="entry name" value="ANKYRIN"/>
</dbReference>
<feature type="repeat" description="ANK" evidence="1">
    <location>
        <begin position="123"/>
        <end position="155"/>
    </location>
</feature>
<dbReference type="Ensembl" id="ENSNMLT00000028173.1">
    <property type="protein sequence ID" value="ENSNMLP00000025193.1"/>
    <property type="gene ID" value="ENSNMLG00000016111.1"/>
</dbReference>
<evidence type="ECO:0000256" key="1">
    <source>
        <dbReference type="PROSITE-ProRule" id="PRU00023"/>
    </source>
</evidence>
<protein>
    <submittedName>
        <fullName evidence="3">Uncharacterized protein</fullName>
    </submittedName>
</protein>
<feature type="repeat" description="ANK" evidence="1">
    <location>
        <begin position="90"/>
        <end position="122"/>
    </location>
</feature>
<dbReference type="Pfam" id="PF12796">
    <property type="entry name" value="Ank_2"/>
    <property type="match status" value="2"/>
</dbReference>
<feature type="compositionally biased region" description="Acidic residues" evidence="2">
    <location>
        <begin position="230"/>
        <end position="241"/>
    </location>
</feature>
<evidence type="ECO:0000313" key="3">
    <source>
        <dbReference type="Ensembl" id="ENSNMLP00000025193.1"/>
    </source>
</evidence>
<feature type="region of interest" description="Disordered" evidence="2">
    <location>
        <begin position="276"/>
        <end position="297"/>
    </location>
</feature>
<reference evidence="3" key="1">
    <citation type="submission" date="2025-08" db="UniProtKB">
        <authorList>
            <consortium name="Ensembl"/>
        </authorList>
    </citation>
    <scope>IDENTIFICATION</scope>
</reference>
<feature type="repeat" description="ANK" evidence="1">
    <location>
        <begin position="36"/>
        <end position="68"/>
    </location>
</feature>
<dbReference type="PROSITE" id="PS50088">
    <property type="entry name" value="ANK_REPEAT"/>
    <property type="match status" value="4"/>
</dbReference>
<dbReference type="InterPro" id="IPR036770">
    <property type="entry name" value="Ankyrin_rpt-contain_sf"/>
</dbReference>
<dbReference type="Gene3D" id="1.25.40.20">
    <property type="entry name" value="Ankyrin repeat-containing domain"/>
    <property type="match status" value="3"/>
</dbReference>
<dbReference type="PANTHER" id="PTHR24147:SF53">
    <property type="entry name" value="ANKYRIN REPEAT DOMAIN 26"/>
    <property type="match status" value="1"/>
</dbReference>
<dbReference type="SUPFAM" id="SSF48403">
    <property type="entry name" value="Ankyrin repeat"/>
    <property type="match status" value="1"/>
</dbReference>
<name>A0A8C6TSN0_9GOBI</name>
<keyword evidence="4" id="KW-1185">Reference proteome</keyword>
<sequence length="297" mass="33246">MRNIFNFRRLGQERRCLSENRDVAPGRSAGYELKDRDLGKIHKAASVGDLAKLKELLKQGKDINQTDKKLRTALHVACAVGCVDVVQFLQGRTALMKAVQSQHEACVHILLENNPEADLADGDGNTALHFSANLPSVTVTQLLLMYGVDLNTSNQEGLTPLSLAVREGHREIVQLLLKEGADVNVFDCENRTPLMIAEEQGMTAMTQLLLKQNKKLRLGLKDEEFAQESFESEYESDDDNVPQDKTVCEEEKPDAEMRQSGNLKMNSLFKCFQKPQSLQSRIQPQEAVTNSHPLRTE</sequence>